<evidence type="ECO:0000313" key="4">
    <source>
        <dbReference type="Proteomes" id="UP001153636"/>
    </source>
</evidence>
<dbReference type="Pfam" id="PF00059">
    <property type="entry name" value="Lectin_C"/>
    <property type="match status" value="2"/>
</dbReference>
<dbReference type="Gene3D" id="3.10.100.10">
    <property type="entry name" value="Mannose-Binding Protein A, subunit A"/>
    <property type="match status" value="2"/>
</dbReference>
<organism evidence="3 4">
    <name type="scientific">Psylliodes chrysocephalus</name>
    <dbReference type="NCBI Taxonomy" id="3402493"/>
    <lineage>
        <taxon>Eukaryota</taxon>
        <taxon>Metazoa</taxon>
        <taxon>Ecdysozoa</taxon>
        <taxon>Arthropoda</taxon>
        <taxon>Hexapoda</taxon>
        <taxon>Insecta</taxon>
        <taxon>Pterygota</taxon>
        <taxon>Neoptera</taxon>
        <taxon>Endopterygota</taxon>
        <taxon>Coleoptera</taxon>
        <taxon>Polyphaga</taxon>
        <taxon>Cucujiformia</taxon>
        <taxon>Chrysomeloidea</taxon>
        <taxon>Chrysomelidae</taxon>
        <taxon>Galerucinae</taxon>
        <taxon>Alticini</taxon>
        <taxon>Psylliodes</taxon>
    </lineage>
</organism>
<feature type="domain" description="C-type lectin" evidence="2">
    <location>
        <begin position="21"/>
        <end position="131"/>
    </location>
</feature>
<sequence length="329" mass="37818">MQIGLNLARKLIMSDTVFKANFYKSLQFCRQQGMHLLSINSKIENDRIGKFILDNGITFGHFWTSASNLAGDHEWIWLSTGRNMYYTNWDQGEPNHAHNSTENCVEVRHWGSSGFTWNDLNCQENLFFICESITDCVQVFRSATLKFAPTQMMGSNLILIIGIFCSTCIVNVDPEEYLSAVLPARKTLNSFRYLGKVYYINTVFQANFYTALHFCRQQGMHLLSISNEAENQKIGNMIKEKGYIGYRFWTSGTNLADKRKWVWSSTGNDVTFFKWAPGEPNNALENSENCLEAGWYKNEQALIWNDIRCSGIELQFICEATTDCHNLHC</sequence>
<dbReference type="AlphaFoldDB" id="A0A9P0CHZ7"/>
<dbReference type="PANTHER" id="PTHR22803">
    <property type="entry name" value="MANNOSE, PHOSPHOLIPASE, LECTIN RECEPTOR RELATED"/>
    <property type="match status" value="1"/>
</dbReference>
<dbReference type="InterPro" id="IPR016186">
    <property type="entry name" value="C-type_lectin-like/link_sf"/>
</dbReference>
<dbReference type="InterPro" id="IPR016187">
    <property type="entry name" value="CTDL_fold"/>
</dbReference>
<dbReference type="PROSITE" id="PS50041">
    <property type="entry name" value="C_TYPE_LECTIN_2"/>
    <property type="match status" value="2"/>
</dbReference>
<feature type="domain" description="C-type lectin" evidence="2">
    <location>
        <begin position="193"/>
        <end position="310"/>
    </location>
</feature>
<gene>
    <name evidence="3" type="ORF">PSYICH_LOCUS635</name>
</gene>
<dbReference type="OrthoDB" id="6328985at2759"/>
<dbReference type="InterPro" id="IPR001304">
    <property type="entry name" value="C-type_lectin-like"/>
</dbReference>
<keyword evidence="4" id="KW-1185">Reference proteome</keyword>
<dbReference type="SUPFAM" id="SSF56436">
    <property type="entry name" value="C-type lectin-like"/>
    <property type="match status" value="2"/>
</dbReference>
<keyword evidence="1" id="KW-1015">Disulfide bond</keyword>
<protein>
    <recommendedName>
        <fullName evidence="2">C-type lectin domain-containing protein</fullName>
    </recommendedName>
</protein>
<dbReference type="PROSITE" id="PS00615">
    <property type="entry name" value="C_TYPE_LECTIN_1"/>
    <property type="match status" value="2"/>
</dbReference>
<proteinExistence type="predicted"/>
<evidence type="ECO:0000313" key="3">
    <source>
        <dbReference type="EMBL" id="CAH1099002.1"/>
    </source>
</evidence>
<dbReference type="InterPro" id="IPR050111">
    <property type="entry name" value="C-type_lectin/snaclec_domain"/>
</dbReference>
<reference evidence="3" key="1">
    <citation type="submission" date="2022-01" db="EMBL/GenBank/DDBJ databases">
        <authorList>
            <person name="King R."/>
        </authorList>
    </citation>
    <scope>NUCLEOTIDE SEQUENCE</scope>
</reference>
<dbReference type="InterPro" id="IPR018378">
    <property type="entry name" value="C-type_lectin_CS"/>
</dbReference>
<dbReference type="SMART" id="SM00034">
    <property type="entry name" value="CLECT"/>
    <property type="match status" value="2"/>
</dbReference>
<name>A0A9P0CHZ7_9CUCU</name>
<evidence type="ECO:0000259" key="2">
    <source>
        <dbReference type="PROSITE" id="PS50041"/>
    </source>
</evidence>
<dbReference type="CDD" id="cd00037">
    <property type="entry name" value="CLECT"/>
    <property type="match status" value="2"/>
</dbReference>
<dbReference type="EMBL" id="OV651813">
    <property type="protein sequence ID" value="CAH1099002.1"/>
    <property type="molecule type" value="Genomic_DNA"/>
</dbReference>
<evidence type="ECO:0000256" key="1">
    <source>
        <dbReference type="ARBA" id="ARBA00023157"/>
    </source>
</evidence>
<accession>A0A9P0CHZ7</accession>
<dbReference type="Proteomes" id="UP001153636">
    <property type="component" value="Chromosome 1"/>
</dbReference>